<organism evidence="1 2">
    <name type="scientific">Butyrivibrio proteoclasticus (strain ATCC 51982 / DSM 14932 / B316)</name>
    <name type="common">Clostridium proteoclasticum</name>
    <dbReference type="NCBI Taxonomy" id="515622"/>
    <lineage>
        <taxon>Bacteria</taxon>
        <taxon>Bacillati</taxon>
        <taxon>Bacillota</taxon>
        <taxon>Clostridia</taxon>
        <taxon>Lachnospirales</taxon>
        <taxon>Lachnospiraceae</taxon>
        <taxon>Butyrivibrio</taxon>
    </lineage>
</organism>
<dbReference type="AlphaFoldDB" id="E0RZ85"/>
<accession>E0RZ85</accession>
<proteinExistence type="predicted"/>
<keyword evidence="2" id="KW-1185">Reference proteome</keyword>
<evidence type="ECO:0000313" key="2">
    <source>
        <dbReference type="Proteomes" id="UP000001299"/>
    </source>
</evidence>
<dbReference type="Proteomes" id="UP000001299">
    <property type="component" value="Chromosome 1"/>
</dbReference>
<name>E0RZ85_BUTPB</name>
<dbReference type="HOGENOM" id="CLU_071251_0_0_9"/>
<dbReference type="STRING" id="515622.bpr_I2725"/>
<dbReference type="eggNOG" id="ENOG502Z7N2">
    <property type="taxonomic scope" value="Bacteria"/>
</dbReference>
<reference evidence="1 2" key="1">
    <citation type="journal article" date="2010" name="PLoS ONE">
        <title>The glycobiome of the rumen bacterium Butyrivibrio proteoclasticus B316(T) highlights adaptation to a polysaccharide-rich environment.</title>
        <authorList>
            <person name="Kelly W.J."/>
            <person name="Leahy S.C."/>
            <person name="Altermann E."/>
            <person name="Yeoman C.J."/>
            <person name="Dunne J.C."/>
            <person name="Kong Z."/>
            <person name="Pacheco D.M."/>
            <person name="Li D."/>
            <person name="Noel S.J."/>
            <person name="Moon C.D."/>
            <person name="Cookson A.L."/>
            <person name="Attwood G.T."/>
        </authorList>
    </citation>
    <scope>NUCLEOTIDE SEQUENCE [LARGE SCALE GENOMIC DNA]</scope>
    <source>
        <strain evidence="2">ATCC 51982 / DSM 14932 / B316</strain>
    </source>
</reference>
<dbReference type="InterPro" id="IPR056298">
    <property type="entry name" value="AlkZ-rel"/>
</dbReference>
<dbReference type="KEGG" id="bpb:bpr_I2725"/>
<dbReference type="EMBL" id="CP001810">
    <property type="protein sequence ID" value="ADL35457.1"/>
    <property type="molecule type" value="Genomic_DNA"/>
</dbReference>
<gene>
    <name evidence="1" type="ordered locus">bpr_I2725</name>
</gene>
<dbReference type="RefSeq" id="WP_013282110.1">
    <property type="nucleotide sequence ID" value="NC_014387.1"/>
</dbReference>
<dbReference type="Pfam" id="PF24741">
    <property type="entry name" value="AlkZ-rel"/>
    <property type="match status" value="1"/>
</dbReference>
<protein>
    <submittedName>
        <fullName evidence="1">Uncharacterized protein</fullName>
    </submittedName>
</protein>
<sequence length="255" mass="29537">MSVENGVWVMHGVDWKHPECIHTVEELEDYVNEVGFLPLFGNDVAGFSVEEWTDPKYWWTGNESRDPWEWRETIARRGKVAYGKFFDKKAGFISLEWLPYFANYRRSGYDFDARWEDGLANRREKTIMDVYVSENEDGDTVYSTERILSTELKKQCGFGKEGSKNFPGIITGLQMQTYLVITDFVRRKNKKGDEYGMAVSIMLCPEAVWGRDLVTKAYGESPAESWQRLFDHVKEMYEEADDSAIIKLIGKKPVG</sequence>
<evidence type="ECO:0000313" key="1">
    <source>
        <dbReference type="EMBL" id="ADL35457.1"/>
    </source>
</evidence>